<evidence type="ECO:0000256" key="7">
    <source>
        <dbReference type="ARBA" id="ARBA00022833"/>
    </source>
</evidence>
<evidence type="ECO:0000256" key="8">
    <source>
        <dbReference type="ARBA" id="ARBA00022884"/>
    </source>
</evidence>
<dbReference type="SUPFAM" id="SSF50249">
    <property type="entry name" value="Nucleic acid-binding proteins"/>
    <property type="match status" value="1"/>
</dbReference>
<dbReference type="SUPFAM" id="SSF52540">
    <property type="entry name" value="P-loop containing nucleoside triphosphate hydrolases"/>
    <property type="match status" value="1"/>
</dbReference>
<dbReference type="InterPro" id="IPR012340">
    <property type="entry name" value="NA-bd_OB-fold"/>
</dbReference>
<dbReference type="PANTHER" id="PTHR32120">
    <property type="entry name" value="SMALL RIBOSOMAL SUBUNIT BIOGENESIS GTPASE RSGA"/>
    <property type="match status" value="1"/>
</dbReference>
<dbReference type="CDD" id="cd04466">
    <property type="entry name" value="S1_YloQ_GTPase"/>
    <property type="match status" value="1"/>
</dbReference>
<sequence length="296" mass="33264">MLEGKITKGIGGFYYVDTEKGIYECRARGIFRKQKITPLVGDRVKISIVDEEAKKGVVEEIDKRDTELIRPPIANVDKALIVFAVKNPKPHLSLLDRFIVLAEKENLEIVIVLTKADLDDDNTLENIASIYELSGYKVIPVSNKTKLNIDKIKEELRGSVVVFAGPSGVGKSSLLNEIDANFQLQTGEVSDKIKRGKHTTRHAELLKLECGGMVADTPGFSSLTLDDIEENELKEYFIEFYNYGDCKFGSKCVHENEPGCGVKEAVENGEISKQRYDSYIQLLNEIRQSKQGKRRY</sequence>
<feature type="binding site" evidence="10">
    <location>
        <position position="246"/>
    </location>
    <ligand>
        <name>Zn(2+)</name>
        <dbReference type="ChEBI" id="CHEBI:29105"/>
    </ligand>
</feature>
<protein>
    <recommendedName>
        <fullName evidence="10">Small ribosomal subunit biogenesis GTPase RsgA</fullName>
        <ecNumber evidence="10">3.6.1.-</ecNumber>
    </recommendedName>
</protein>
<evidence type="ECO:0000256" key="4">
    <source>
        <dbReference type="ARBA" id="ARBA00022730"/>
    </source>
</evidence>
<evidence type="ECO:0000256" key="3">
    <source>
        <dbReference type="ARBA" id="ARBA00022723"/>
    </source>
</evidence>
<dbReference type="RefSeq" id="WP_153924050.1">
    <property type="nucleotide sequence ID" value="NZ_JACRWE010000002.1"/>
</dbReference>
<comment type="caution">
    <text evidence="13">The sequence shown here is derived from an EMBL/GenBank/DDBJ whole genome shotgun (WGS) entry which is preliminary data.</text>
</comment>
<feature type="domain" description="CP-type G" evidence="12">
    <location>
        <begin position="65"/>
        <end position="223"/>
    </location>
</feature>
<comment type="function">
    <text evidence="10">One of several proteins that assist in the late maturation steps of the functional core of the 30S ribosomal subunit. Helps release RbfA from mature subunits. May play a role in the assembly of ribosomal proteins into the subunit. Circularly permuted GTPase that catalyzes slow GTP hydrolysis, GTPase activity is stimulated by the 30S ribosomal subunit.</text>
</comment>
<feature type="binding site" evidence="10">
    <location>
        <begin position="165"/>
        <end position="173"/>
    </location>
    <ligand>
        <name>GTP</name>
        <dbReference type="ChEBI" id="CHEBI:37565"/>
    </ligand>
</feature>
<feature type="binding site" evidence="10">
    <location>
        <position position="254"/>
    </location>
    <ligand>
        <name>Zn(2+)</name>
        <dbReference type="ChEBI" id="CHEBI:29105"/>
    </ligand>
</feature>
<dbReference type="InterPro" id="IPR030378">
    <property type="entry name" value="G_CP_dom"/>
</dbReference>
<comment type="subunit">
    <text evidence="10">Monomer. Associates with 30S ribosomal subunit, binds 16S rRNA.</text>
</comment>
<dbReference type="EC" id="3.6.1.-" evidence="10"/>
<feature type="binding site" evidence="10">
    <location>
        <position position="260"/>
    </location>
    <ligand>
        <name>Zn(2+)</name>
        <dbReference type="ChEBI" id="CHEBI:29105"/>
    </ligand>
</feature>
<dbReference type="NCBIfam" id="TIGR00157">
    <property type="entry name" value="ribosome small subunit-dependent GTPase A"/>
    <property type="match status" value="1"/>
</dbReference>
<evidence type="ECO:0000259" key="12">
    <source>
        <dbReference type="PROSITE" id="PS51721"/>
    </source>
</evidence>
<keyword evidence="9 10" id="KW-0342">GTP-binding</keyword>
<dbReference type="InterPro" id="IPR010914">
    <property type="entry name" value="RsgA_GTPase_dom"/>
</dbReference>
<dbReference type="Pfam" id="PF03193">
    <property type="entry name" value="RsgA_GTPase"/>
    <property type="match status" value="1"/>
</dbReference>
<feature type="domain" description="EngC GTPase" evidence="11">
    <location>
        <begin position="74"/>
        <end position="221"/>
    </location>
</feature>
<evidence type="ECO:0000313" key="14">
    <source>
        <dbReference type="Proteomes" id="UP000609849"/>
    </source>
</evidence>
<dbReference type="InterPro" id="IPR031944">
    <property type="entry name" value="RsgA_N"/>
</dbReference>
<keyword evidence="14" id="KW-1185">Reference proteome</keyword>
<keyword evidence="4 10" id="KW-0699">rRNA-binding</keyword>
<keyword evidence="7 10" id="KW-0862">Zinc</keyword>
<accession>A0ABR7JM70</accession>
<evidence type="ECO:0000256" key="5">
    <source>
        <dbReference type="ARBA" id="ARBA00022741"/>
    </source>
</evidence>
<dbReference type="CDD" id="cd01854">
    <property type="entry name" value="YjeQ_EngC"/>
    <property type="match status" value="1"/>
</dbReference>
<feature type="binding site" evidence="10">
    <location>
        <position position="252"/>
    </location>
    <ligand>
        <name>Zn(2+)</name>
        <dbReference type="ChEBI" id="CHEBI:29105"/>
    </ligand>
</feature>
<dbReference type="HAMAP" id="MF_01820">
    <property type="entry name" value="GTPase_RsgA"/>
    <property type="match status" value="1"/>
</dbReference>
<evidence type="ECO:0000256" key="2">
    <source>
        <dbReference type="ARBA" id="ARBA00022517"/>
    </source>
</evidence>
<dbReference type="InterPro" id="IPR004881">
    <property type="entry name" value="Ribosome_biogen_GTPase_RsgA"/>
</dbReference>
<gene>
    <name evidence="10 13" type="primary">rsgA</name>
    <name evidence="13" type="ORF">H8923_04535</name>
</gene>
<organism evidence="13 14">
    <name type="scientific">Romboutsia faecis</name>
    <dbReference type="NCBI Taxonomy" id="2764597"/>
    <lineage>
        <taxon>Bacteria</taxon>
        <taxon>Bacillati</taxon>
        <taxon>Bacillota</taxon>
        <taxon>Clostridia</taxon>
        <taxon>Peptostreptococcales</taxon>
        <taxon>Peptostreptococcaceae</taxon>
        <taxon>Romboutsia</taxon>
    </lineage>
</organism>
<name>A0ABR7JM70_9FIRM</name>
<comment type="subcellular location">
    <subcellularLocation>
        <location evidence="10">Cytoplasm</location>
    </subcellularLocation>
</comment>
<keyword evidence="8 10" id="KW-0694">RNA-binding</keyword>
<evidence type="ECO:0000313" key="13">
    <source>
        <dbReference type="EMBL" id="MBC5996018.1"/>
    </source>
</evidence>
<dbReference type="PROSITE" id="PS51721">
    <property type="entry name" value="G_CP"/>
    <property type="match status" value="1"/>
</dbReference>
<dbReference type="Proteomes" id="UP000609849">
    <property type="component" value="Unassembled WGS sequence"/>
</dbReference>
<evidence type="ECO:0000256" key="9">
    <source>
        <dbReference type="ARBA" id="ARBA00023134"/>
    </source>
</evidence>
<dbReference type="PROSITE" id="PS50936">
    <property type="entry name" value="ENGC_GTPASE"/>
    <property type="match status" value="1"/>
</dbReference>
<dbReference type="EMBL" id="JACRWE010000002">
    <property type="protein sequence ID" value="MBC5996018.1"/>
    <property type="molecule type" value="Genomic_DNA"/>
</dbReference>
<dbReference type="Gene3D" id="1.10.40.50">
    <property type="entry name" value="Probable gtpase engc, domain 3"/>
    <property type="match status" value="1"/>
</dbReference>
<evidence type="ECO:0000256" key="6">
    <source>
        <dbReference type="ARBA" id="ARBA00022801"/>
    </source>
</evidence>
<proteinExistence type="inferred from homology"/>
<comment type="cofactor">
    <cofactor evidence="10">
        <name>Zn(2+)</name>
        <dbReference type="ChEBI" id="CHEBI:29105"/>
    </cofactor>
    <text evidence="10">Binds 1 zinc ion per subunit.</text>
</comment>
<keyword evidence="2 10" id="KW-0690">Ribosome biogenesis</keyword>
<evidence type="ECO:0000256" key="1">
    <source>
        <dbReference type="ARBA" id="ARBA00022490"/>
    </source>
</evidence>
<dbReference type="PANTHER" id="PTHR32120:SF11">
    <property type="entry name" value="SMALL RIBOSOMAL SUBUNIT BIOGENESIS GTPASE RSGA 1, MITOCHONDRIAL-RELATED"/>
    <property type="match status" value="1"/>
</dbReference>
<keyword evidence="1 10" id="KW-0963">Cytoplasm</keyword>
<keyword evidence="5 10" id="KW-0547">Nucleotide-binding</keyword>
<keyword evidence="6 10" id="KW-0378">Hydrolase</keyword>
<dbReference type="Gene3D" id="3.40.50.300">
    <property type="entry name" value="P-loop containing nucleotide triphosphate hydrolases"/>
    <property type="match status" value="1"/>
</dbReference>
<evidence type="ECO:0000259" key="11">
    <source>
        <dbReference type="PROSITE" id="PS50936"/>
    </source>
</evidence>
<dbReference type="InterPro" id="IPR027417">
    <property type="entry name" value="P-loop_NTPase"/>
</dbReference>
<dbReference type="Pfam" id="PF16745">
    <property type="entry name" value="RsgA_N"/>
    <property type="match status" value="1"/>
</dbReference>
<dbReference type="Gene3D" id="2.40.50.140">
    <property type="entry name" value="Nucleic acid-binding proteins"/>
    <property type="match status" value="1"/>
</dbReference>
<evidence type="ECO:0000256" key="10">
    <source>
        <dbReference type="HAMAP-Rule" id="MF_01820"/>
    </source>
</evidence>
<keyword evidence="3 10" id="KW-0479">Metal-binding</keyword>
<reference evidence="13 14" key="1">
    <citation type="submission" date="2020-08" db="EMBL/GenBank/DDBJ databases">
        <authorList>
            <person name="Liu C."/>
            <person name="Sun Q."/>
        </authorList>
    </citation>
    <scope>NUCLEOTIDE SEQUENCE [LARGE SCALE GENOMIC DNA]</scope>
    <source>
        <strain evidence="13 14">NSJ-18</strain>
    </source>
</reference>
<comment type="similarity">
    <text evidence="10">Belongs to the TRAFAC class YlqF/YawG GTPase family. RsgA subfamily.</text>
</comment>
<feature type="binding site" evidence="10">
    <location>
        <begin position="114"/>
        <end position="117"/>
    </location>
    <ligand>
        <name>GTP</name>
        <dbReference type="ChEBI" id="CHEBI:37565"/>
    </ligand>
</feature>